<dbReference type="EMBL" id="JAUMIS010000001">
    <property type="protein sequence ID" value="MDO3720179.1"/>
    <property type="molecule type" value="Genomic_DNA"/>
</dbReference>
<feature type="domain" description="IraD/Gp25-like" evidence="1">
    <location>
        <begin position="34"/>
        <end position="130"/>
    </location>
</feature>
<dbReference type="InterPro" id="IPR007048">
    <property type="entry name" value="IraD/Gp25-like"/>
</dbReference>
<dbReference type="SUPFAM" id="SSF160719">
    <property type="entry name" value="gpW/gp25-like"/>
    <property type="match status" value="1"/>
</dbReference>
<sequence>MPKKLAAPVLDAILGSQRGIGREALSHSMTIFQIKESLRRNLINLFNTRQCPVSPPLQSRFLTESLLNYGLPDLMSVNLGSTAEARQLSEAIETAVKNYEPRVATVCASINGRPDPLEPEFYFRIEIVLKVALANELIIFDSTLNPITHNFDVLETNDHE</sequence>
<dbReference type="PANTHER" id="PTHR38595">
    <property type="entry name" value="CYTOPLASMIC PROTEIN-RELATED"/>
    <property type="match status" value="1"/>
</dbReference>
<keyword evidence="3" id="KW-1185">Reference proteome</keyword>
<name>A0ABT8VW33_9GAMM</name>
<evidence type="ECO:0000313" key="2">
    <source>
        <dbReference type="EMBL" id="MDO3720179.1"/>
    </source>
</evidence>
<proteinExistence type="predicted"/>
<reference evidence="2" key="1">
    <citation type="submission" date="2023-07" db="EMBL/GenBank/DDBJ databases">
        <title>Marinobacter sp. chi1 genome sequencing and assembly.</title>
        <authorList>
            <person name="Park S."/>
        </authorList>
    </citation>
    <scope>NUCLEOTIDE SEQUENCE</scope>
    <source>
        <strain evidence="2">Chi1</strain>
    </source>
</reference>
<comment type="caution">
    <text evidence="2">The sequence shown here is derived from an EMBL/GenBank/DDBJ whole genome shotgun (WGS) entry which is preliminary data.</text>
</comment>
<accession>A0ABT8VW33</accession>
<dbReference type="Gene3D" id="3.10.450.40">
    <property type="match status" value="1"/>
</dbReference>
<evidence type="ECO:0000313" key="3">
    <source>
        <dbReference type="Proteomes" id="UP001168640"/>
    </source>
</evidence>
<dbReference type="PANTHER" id="PTHR38595:SF1">
    <property type="entry name" value="TYPE VI SECRETION SYSTEM COMPONENT TSSE1"/>
    <property type="match status" value="1"/>
</dbReference>
<gene>
    <name evidence="2" type="primary">tssE</name>
    <name evidence="2" type="ORF">QVZ43_00495</name>
</gene>
<organism evidence="2 3">
    <name type="scientific">Marinobacter suaedae</name>
    <dbReference type="NCBI Taxonomy" id="3057675"/>
    <lineage>
        <taxon>Bacteria</taxon>
        <taxon>Pseudomonadati</taxon>
        <taxon>Pseudomonadota</taxon>
        <taxon>Gammaproteobacteria</taxon>
        <taxon>Pseudomonadales</taxon>
        <taxon>Marinobacteraceae</taxon>
        <taxon>Marinobacter</taxon>
    </lineage>
</organism>
<dbReference type="InterPro" id="IPR017737">
    <property type="entry name" value="TssE1-like"/>
</dbReference>
<dbReference type="RefSeq" id="WP_302908450.1">
    <property type="nucleotide sequence ID" value="NZ_JAUMIS010000001.1"/>
</dbReference>
<dbReference type="InterPro" id="IPR053176">
    <property type="entry name" value="T6SS_TssE1-like"/>
</dbReference>
<dbReference type="Pfam" id="PF04965">
    <property type="entry name" value="GPW_gp25"/>
    <property type="match status" value="1"/>
</dbReference>
<evidence type="ECO:0000259" key="1">
    <source>
        <dbReference type="Pfam" id="PF04965"/>
    </source>
</evidence>
<dbReference type="NCBIfam" id="TIGR03357">
    <property type="entry name" value="VI_zyme"/>
    <property type="match status" value="1"/>
</dbReference>
<dbReference type="Proteomes" id="UP001168640">
    <property type="component" value="Unassembled WGS sequence"/>
</dbReference>
<protein>
    <submittedName>
        <fullName evidence="2">Type VI secretion system baseplate subunit TssE</fullName>
    </submittedName>
</protein>